<evidence type="ECO:0000259" key="4">
    <source>
        <dbReference type="PROSITE" id="PS01225"/>
    </source>
</evidence>
<dbReference type="PROSITE" id="PS01225">
    <property type="entry name" value="CTCK_2"/>
    <property type="match status" value="1"/>
</dbReference>
<dbReference type="InterPro" id="IPR036383">
    <property type="entry name" value="TSP1_rpt_sf"/>
</dbReference>
<comment type="caution">
    <text evidence="3">Lacks conserved residue(s) required for the propagation of feature annotation.</text>
</comment>
<dbReference type="PROSITE" id="PS50092">
    <property type="entry name" value="TSP1"/>
    <property type="match status" value="1"/>
</dbReference>
<keyword evidence="1" id="KW-0732">Signal</keyword>
<evidence type="ECO:0000313" key="5">
    <source>
        <dbReference type="WBParaSite" id="HNAJ_0000143401-mRNA-1"/>
    </source>
</evidence>
<dbReference type="WBParaSite" id="HNAJ_0000143401-mRNA-1">
    <property type="protein sequence ID" value="HNAJ_0000143401-mRNA-1"/>
    <property type="gene ID" value="HNAJ_0000143401"/>
</dbReference>
<keyword evidence="2" id="KW-1015">Disulfide bond</keyword>
<dbReference type="GO" id="GO:0045597">
    <property type="term" value="P:positive regulation of cell differentiation"/>
    <property type="evidence" value="ECO:0007669"/>
    <property type="project" value="TreeGrafter"/>
</dbReference>
<reference evidence="5" key="1">
    <citation type="submission" date="2017-02" db="UniProtKB">
        <authorList>
            <consortium name="WormBaseParasite"/>
        </authorList>
    </citation>
    <scope>IDENTIFICATION</scope>
</reference>
<protein>
    <submittedName>
        <fullName evidence="5">CTCK domain-containing protein</fullName>
    </submittedName>
</protein>
<dbReference type="GO" id="GO:0008201">
    <property type="term" value="F:heparin binding"/>
    <property type="evidence" value="ECO:0007669"/>
    <property type="project" value="TreeGrafter"/>
</dbReference>
<dbReference type="PROSITE" id="PS01185">
    <property type="entry name" value="CTCK_1"/>
    <property type="match status" value="1"/>
</dbReference>
<organism evidence="5">
    <name type="scientific">Rodentolepis nana</name>
    <name type="common">Dwarf tapeworm</name>
    <name type="synonym">Hymenolepis nana</name>
    <dbReference type="NCBI Taxonomy" id="102285"/>
    <lineage>
        <taxon>Eukaryota</taxon>
        <taxon>Metazoa</taxon>
        <taxon>Spiralia</taxon>
        <taxon>Lophotrochozoa</taxon>
        <taxon>Platyhelminthes</taxon>
        <taxon>Cestoda</taxon>
        <taxon>Eucestoda</taxon>
        <taxon>Cyclophyllidea</taxon>
        <taxon>Hymenolepididae</taxon>
        <taxon>Rodentolepis</taxon>
    </lineage>
</organism>
<dbReference type="InterPro" id="IPR043973">
    <property type="entry name" value="TSP1_CCN"/>
</dbReference>
<evidence type="ECO:0000256" key="1">
    <source>
        <dbReference type="ARBA" id="ARBA00022729"/>
    </source>
</evidence>
<accession>A0A0R3T366</accession>
<evidence type="ECO:0000256" key="3">
    <source>
        <dbReference type="PROSITE-ProRule" id="PRU00039"/>
    </source>
</evidence>
<dbReference type="GO" id="GO:0031012">
    <property type="term" value="C:extracellular matrix"/>
    <property type="evidence" value="ECO:0007669"/>
    <property type="project" value="TreeGrafter"/>
</dbReference>
<dbReference type="GO" id="GO:0007165">
    <property type="term" value="P:signal transduction"/>
    <property type="evidence" value="ECO:0007669"/>
    <property type="project" value="InterPro"/>
</dbReference>
<dbReference type="GO" id="GO:0005178">
    <property type="term" value="F:integrin binding"/>
    <property type="evidence" value="ECO:0007669"/>
    <property type="project" value="TreeGrafter"/>
</dbReference>
<dbReference type="InterPro" id="IPR006207">
    <property type="entry name" value="Cys_knot_C"/>
</dbReference>
<dbReference type="GO" id="GO:0007155">
    <property type="term" value="P:cell adhesion"/>
    <property type="evidence" value="ECO:0007669"/>
    <property type="project" value="TreeGrafter"/>
</dbReference>
<dbReference type="SMART" id="SM00041">
    <property type="entry name" value="CT"/>
    <property type="match status" value="1"/>
</dbReference>
<evidence type="ECO:0000256" key="2">
    <source>
        <dbReference type="ARBA" id="ARBA00023157"/>
    </source>
</evidence>
<sequence length="234" mass="26241">LKRGLRSCKTVNTILQHGESYHPDCNTECLCDEGVLLCKDVCDGNCHSCGQAHVNTLYQPPVQESLCKSQPPMTTQWTPCSKTCGLGVSFRISNNNTECRNQTDTQLCHWKPCKEIPSRRCAPTKRVRQPQTFRLVIVDNGTRQVSTSSGKQGITGDSSSKAPSIVVCEGVRKYRPKYCAPCDNPEARCCVPILTKTARISFRCSDGRLVQHNLEWIKRCACHPSYCKYIYPHL</sequence>
<feature type="domain" description="CTCK" evidence="4">
    <location>
        <begin position="168"/>
        <end position="228"/>
    </location>
</feature>
<dbReference type="Gene3D" id="2.20.100.10">
    <property type="entry name" value="Thrombospondin type-1 (TSP1) repeat"/>
    <property type="match status" value="1"/>
</dbReference>
<dbReference type="Pfam" id="PF19035">
    <property type="entry name" value="TSP1_CCN"/>
    <property type="match status" value="1"/>
</dbReference>
<dbReference type="PANTHER" id="PTHR11348:SF17">
    <property type="entry name" value="CCN"/>
    <property type="match status" value="1"/>
</dbReference>
<dbReference type="AlphaFoldDB" id="A0A0R3T366"/>
<dbReference type="InterPro" id="IPR000884">
    <property type="entry name" value="TSP1_rpt"/>
</dbReference>
<proteinExistence type="predicted"/>
<name>A0A0R3T366_RODNA</name>
<dbReference type="InterPro" id="IPR050941">
    <property type="entry name" value="CCN"/>
</dbReference>
<dbReference type="PANTHER" id="PTHR11348">
    <property type="entry name" value="CONNECTIVE TISSUE GROWTH FACTOR-RELATED"/>
    <property type="match status" value="1"/>
</dbReference>
<dbReference type="GO" id="GO:0005615">
    <property type="term" value="C:extracellular space"/>
    <property type="evidence" value="ECO:0007669"/>
    <property type="project" value="TreeGrafter"/>
</dbReference>